<protein>
    <recommendedName>
        <fullName evidence="1">F-box protein AT5G49610-like beta-propeller domain-containing protein</fullName>
    </recommendedName>
</protein>
<evidence type="ECO:0000259" key="1">
    <source>
        <dbReference type="Pfam" id="PF23635"/>
    </source>
</evidence>
<organism evidence="2">
    <name type="scientific">Triticum aestivum</name>
    <name type="common">Wheat</name>
    <dbReference type="NCBI Taxonomy" id="4565"/>
    <lineage>
        <taxon>Eukaryota</taxon>
        <taxon>Viridiplantae</taxon>
        <taxon>Streptophyta</taxon>
        <taxon>Embryophyta</taxon>
        <taxon>Tracheophyta</taxon>
        <taxon>Spermatophyta</taxon>
        <taxon>Magnoliopsida</taxon>
        <taxon>Liliopsida</taxon>
        <taxon>Poales</taxon>
        <taxon>Poaceae</taxon>
        <taxon>BOP clade</taxon>
        <taxon>Pooideae</taxon>
        <taxon>Triticodae</taxon>
        <taxon>Triticeae</taxon>
        <taxon>Triticinae</taxon>
        <taxon>Triticum</taxon>
    </lineage>
</organism>
<reference evidence="2" key="1">
    <citation type="submission" date="2018-08" db="EMBL/GenBank/DDBJ databases">
        <authorList>
            <person name="Rossello M."/>
        </authorList>
    </citation>
    <scope>NUCLEOTIDE SEQUENCE [LARGE SCALE GENOMIC DNA]</scope>
    <source>
        <strain evidence="2">cv. Chinese Spring</strain>
    </source>
</reference>
<dbReference type="Gramene" id="TraesCLE_scaffold_189557_01G000100.1">
    <property type="protein sequence ID" value="TraesCLE_scaffold_189557_01G000100.1"/>
    <property type="gene ID" value="TraesCLE_scaffold_189557_01G000100"/>
</dbReference>
<dbReference type="PANTHER" id="PTHR33207">
    <property type="entry name" value="F-BOX DOMAIN CONTAINING PROTEIN-RELATED"/>
    <property type="match status" value="1"/>
</dbReference>
<proteinExistence type="predicted"/>
<dbReference type="Pfam" id="PF23635">
    <property type="entry name" value="Beta-prop_AT5G49610-like"/>
    <property type="match status" value="2"/>
</dbReference>
<evidence type="ECO:0000313" key="3">
    <source>
        <dbReference type="Proteomes" id="UP000019116"/>
    </source>
</evidence>
<dbReference type="InterPro" id="IPR056594">
    <property type="entry name" value="AT5G49610-like_b-prop"/>
</dbReference>
<dbReference type="Gramene" id="TraesCS7A03G1205000.1">
    <property type="protein sequence ID" value="TraesCS7A03G1205000.1.CDS"/>
    <property type="gene ID" value="TraesCS7A03G1205000"/>
</dbReference>
<dbReference type="Gramene" id="TraesWEE_scaffold_166708_01G000100.1">
    <property type="protein sequence ID" value="TraesWEE_scaffold_166708_01G000100.1"/>
    <property type="gene ID" value="TraesWEE_scaffold_166708_01G000100"/>
</dbReference>
<accession>A0A3B6RRE6</accession>
<dbReference type="Gramene" id="TraesCS7A02G496900.1">
    <property type="protein sequence ID" value="TraesCS7A02G496900.1"/>
    <property type="gene ID" value="TraesCS7A02G496900"/>
</dbReference>
<reference evidence="2" key="2">
    <citation type="submission" date="2018-10" db="UniProtKB">
        <authorList>
            <consortium name="EnsemblPlants"/>
        </authorList>
    </citation>
    <scope>IDENTIFICATION</scope>
</reference>
<dbReference type="Gramene" id="TraesCAD_scaffold_126166_01G000100.1">
    <property type="protein sequence ID" value="TraesCAD_scaffold_126166_01G000100.1"/>
    <property type="gene ID" value="TraesCAD_scaffold_126166_01G000100"/>
</dbReference>
<sequence>MPQPPELAAVVRRANIDLATLGSDSFCLSVDCWNGLLLLTSYLHHGPPIRTVRYPLYPARYTTILPPVPQTSIHHDDSAYYGREFILKGGDDGLSSFYLALGVEGQQTIVDVYVLQDDIWAIYSSVASEFTGISLRLDLASLVGDGKIYTLAYVGGINMLIVLDLVSASLSLVNLPEEELQIRIWLHGVDGNNGAANWFLVNTICLREICANHMIPSHGFKDADVHAPGFNSEFIFIEADNALYLFYIKRKVLKKVYDVTEEDDYVFSVSPFMMVWPPKFPLMKEGRDLKE</sequence>
<name>A0A3B6RRE6_WHEAT</name>
<evidence type="ECO:0000313" key="2">
    <source>
        <dbReference type="EnsemblPlants" id="TraesCS7A02G496900.1"/>
    </source>
</evidence>
<feature type="domain" description="F-box protein AT5G49610-like beta-propeller" evidence="1">
    <location>
        <begin position="178"/>
        <end position="280"/>
    </location>
</feature>
<feature type="domain" description="F-box protein AT5G49610-like beta-propeller" evidence="1">
    <location>
        <begin position="30"/>
        <end position="177"/>
    </location>
</feature>
<dbReference type="OMA" id="LMKEGRD"/>
<dbReference type="EnsemblPlants" id="TraesCS7A02G496900.1">
    <property type="protein sequence ID" value="TraesCS7A02G496900.1"/>
    <property type="gene ID" value="TraesCS7A02G496900"/>
</dbReference>
<dbReference type="Gramene" id="TraesRN7A0101195900.1">
    <property type="protein sequence ID" value="TraesRN7A0101195900.1"/>
    <property type="gene ID" value="TraesRN7A0101195900"/>
</dbReference>
<keyword evidence="3" id="KW-1185">Reference proteome</keyword>
<dbReference type="OrthoDB" id="713102at2759"/>
<dbReference type="AlphaFoldDB" id="A0A3B6RRE6"/>
<dbReference type="Proteomes" id="UP000019116">
    <property type="component" value="Chromosome 7A"/>
</dbReference>
<dbReference type="Gramene" id="TraesROB_scaffold_178599_01G000100.1">
    <property type="protein sequence ID" value="TraesROB_scaffold_178599_01G000100.1"/>
    <property type="gene ID" value="TraesROB_scaffold_178599_01G000100"/>
</dbReference>